<dbReference type="CDD" id="cd17574">
    <property type="entry name" value="REC_OmpR"/>
    <property type="match status" value="1"/>
</dbReference>
<dbReference type="PROSITE" id="PS51755">
    <property type="entry name" value="OMPR_PHOB"/>
    <property type="match status" value="1"/>
</dbReference>
<evidence type="ECO:0000259" key="10">
    <source>
        <dbReference type="PROSITE" id="PS50110"/>
    </source>
</evidence>
<dbReference type="InterPro" id="IPR016032">
    <property type="entry name" value="Sig_transdc_resp-reg_C-effctor"/>
</dbReference>
<dbReference type="InterPro" id="IPR001789">
    <property type="entry name" value="Sig_transdc_resp-reg_receiver"/>
</dbReference>
<proteinExistence type="predicted"/>
<dbReference type="GO" id="GO:0000976">
    <property type="term" value="F:transcription cis-regulatory region binding"/>
    <property type="evidence" value="ECO:0007669"/>
    <property type="project" value="TreeGrafter"/>
</dbReference>
<dbReference type="PANTHER" id="PTHR48111">
    <property type="entry name" value="REGULATOR OF RPOS"/>
    <property type="match status" value="1"/>
</dbReference>
<dbReference type="AlphaFoldDB" id="A0A212JEL0"/>
<dbReference type="GO" id="GO:0005829">
    <property type="term" value="C:cytosol"/>
    <property type="evidence" value="ECO:0007669"/>
    <property type="project" value="TreeGrafter"/>
</dbReference>
<dbReference type="GO" id="GO:0032993">
    <property type="term" value="C:protein-DNA complex"/>
    <property type="evidence" value="ECO:0007669"/>
    <property type="project" value="TreeGrafter"/>
</dbReference>
<dbReference type="InterPro" id="IPR011006">
    <property type="entry name" value="CheY-like_superfamily"/>
</dbReference>
<dbReference type="PANTHER" id="PTHR48111:SF73">
    <property type="entry name" value="ALKALINE PHOSPHATASE SYNTHESIS TRANSCRIPTIONAL REGULATORY PROTEIN PHOP"/>
    <property type="match status" value="1"/>
</dbReference>
<keyword evidence="6" id="KW-0804">Transcription</keyword>
<feature type="modified residue" description="4-aspartylphosphate" evidence="8">
    <location>
        <position position="79"/>
    </location>
</feature>
<dbReference type="Pfam" id="PF00486">
    <property type="entry name" value="Trans_reg_C"/>
    <property type="match status" value="1"/>
</dbReference>
<evidence type="ECO:0000256" key="4">
    <source>
        <dbReference type="ARBA" id="ARBA00023015"/>
    </source>
</evidence>
<dbReference type="Gene3D" id="1.10.10.10">
    <property type="entry name" value="Winged helix-like DNA-binding domain superfamily/Winged helix DNA-binding domain"/>
    <property type="match status" value="1"/>
</dbReference>
<accession>A0A212JEL0</accession>
<feature type="domain" description="Response regulatory" evidence="10">
    <location>
        <begin position="30"/>
        <end position="143"/>
    </location>
</feature>
<feature type="domain" description="OmpR/PhoB-type" evidence="11">
    <location>
        <begin position="156"/>
        <end position="255"/>
    </location>
</feature>
<organism evidence="12">
    <name type="scientific">uncultured Eubacteriales bacterium</name>
    <dbReference type="NCBI Taxonomy" id="172733"/>
    <lineage>
        <taxon>Bacteria</taxon>
        <taxon>Bacillati</taxon>
        <taxon>Bacillota</taxon>
        <taxon>Clostridia</taxon>
        <taxon>Eubacteriales</taxon>
        <taxon>environmental samples</taxon>
    </lineage>
</organism>
<dbReference type="CDD" id="cd00383">
    <property type="entry name" value="trans_reg_C"/>
    <property type="match status" value="1"/>
</dbReference>
<evidence type="ECO:0000256" key="3">
    <source>
        <dbReference type="ARBA" id="ARBA00023012"/>
    </source>
</evidence>
<dbReference type="SMART" id="SM00448">
    <property type="entry name" value="REC"/>
    <property type="match status" value="1"/>
</dbReference>
<dbReference type="InterPro" id="IPR001867">
    <property type="entry name" value="OmpR/PhoB-type_DNA-bd"/>
</dbReference>
<dbReference type="InterPro" id="IPR039420">
    <property type="entry name" value="WalR-like"/>
</dbReference>
<evidence type="ECO:0000256" key="6">
    <source>
        <dbReference type="ARBA" id="ARBA00023163"/>
    </source>
</evidence>
<comment type="function">
    <text evidence="7">May play the central regulatory role in sporulation. It may be an element of the effector pathway responsible for the activation of sporulation genes in response to nutritional stress. Spo0A may act in concert with spo0H (a sigma factor) to control the expression of some genes that are critical to the sporulation process.</text>
</comment>
<evidence type="ECO:0000256" key="5">
    <source>
        <dbReference type="ARBA" id="ARBA00023125"/>
    </source>
</evidence>
<dbReference type="EMBL" id="FLUN01000001">
    <property type="protein sequence ID" value="SBV97852.1"/>
    <property type="molecule type" value="Genomic_DNA"/>
</dbReference>
<keyword evidence="4" id="KW-0805">Transcription regulation</keyword>
<protein>
    <recommendedName>
        <fullName evidence="1">Stage 0 sporulation protein A homolog</fullName>
    </recommendedName>
</protein>
<sequence length="256" mass="28534">MICKGEPPSKRLPLALERLELVYVNNENKSILVVDDEPKILEVVSALLTSKGFRVYSADNGQAALEIFNHQNISLVILDLMMPGLLGEEVCSQIRKKSRVPIIMLTAKVEEENVVQGLGLGADDYMTKPFGLKELYARVEALLRRAGDDLVPLTVRNSWHNGDLVVDFEKGLLLKKDNTFTLTPSELKILSALIKYPGKVFTREELIATALGNDFDGFDRAIDSHIKNIRQKIEDDPKNPVYVLTVHGLGYKFGGD</sequence>
<dbReference type="SUPFAM" id="SSF52172">
    <property type="entry name" value="CheY-like"/>
    <property type="match status" value="1"/>
</dbReference>
<dbReference type="SMART" id="SM00862">
    <property type="entry name" value="Trans_reg_C"/>
    <property type="match status" value="1"/>
</dbReference>
<keyword evidence="2 8" id="KW-0597">Phosphoprotein</keyword>
<evidence type="ECO:0000256" key="7">
    <source>
        <dbReference type="ARBA" id="ARBA00024867"/>
    </source>
</evidence>
<evidence type="ECO:0000256" key="9">
    <source>
        <dbReference type="PROSITE-ProRule" id="PRU01091"/>
    </source>
</evidence>
<keyword evidence="3" id="KW-0902">Two-component regulatory system</keyword>
<dbReference type="PROSITE" id="PS50110">
    <property type="entry name" value="RESPONSE_REGULATORY"/>
    <property type="match status" value="1"/>
</dbReference>
<dbReference type="GO" id="GO:0006355">
    <property type="term" value="P:regulation of DNA-templated transcription"/>
    <property type="evidence" value="ECO:0007669"/>
    <property type="project" value="InterPro"/>
</dbReference>
<reference evidence="12" key="1">
    <citation type="submission" date="2016-04" db="EMBL/GenBank/DDBJ databases">
        <authorList>
            <person name="Evans L.H."/>
            <person name="Alamgir A."/>
            <person name="Owens N."/>
            <person name="Weber N.D."/>
            <person name="Virtaneva K."/>
            <person name="Barbian K."/>
            <person name="Babar A."/>
            <person name="Rosenke K."/>
        </authorList>
    </citation>
    <scope>NUCLEOTIDE SEQUENCE</scope>
    <source>
        <strain evidence="12">86</strain>
    </source>
</reference>
<dbReference type="SUPFAM" id="SSF46894">
    <property type="entry name" value="C-terminal effector domain of the bipartite response regulators"/>
    <property type="match status" value="1"/>
</dbReference>
<feature type="DNA-binding region" description="OmpR/PhoB-type" evidence="9">
    <location>
        <begin position="156"/>
        <end position="255"/>
    </location>
</feature>
<evidence type="ECO:0000256" key="1">
    <source>
        <dbReference type="ARBA" id="ARBA00018672"/>
    </source>
</evidence>
<gene>
    <name evidence="12" type="primary">regX</name>
    <name evidence="12" type="ORF">KL86CLO1_10966</name>
</gene>
<dbReference type="Gene3D" id="3.40.50.2300">
    <property type="match status" value="1"/>
</dbReference>
<evidence type="ECO:0000259" key="11">
    <source>
        <dbReference type="PROSITE" id="PS51755"/>
    </source>
</evidence>
<dbReference type="FunFam" id="3.40.50.2300:FF:000001">
    <property type="entry name" value="DNA-binding response regulator PhoB"/>
    <property type="match status" value="1"/>
</dbReference>
<dbReference type="Pfam" id="PF00072">
    <property type="entry name" value="Response_reg"/>
    <property type="match status" value="1"/>
</dbReference>
<evidence type="ECO:0000313" key="12">
    <source>
        <dbReference type="EMBL" id="SBV97852.1"/>
    </source>
</evidence>
<evidence type="ECO:0000256" key="8">
    <source>
        <dbReference type="PROSITE-ProRule" id="PRU00169"/>
    </source>
</evidence>
<name>A0A212JEL0_9FIRM</name>
<dbReference type="GO" id="GO:0000156">
    <property type="term" value="F:phosphorelay response regulator activity"/>
    <property type="evidence" value="ECO:0007669"/>
    <property type="project" value="TreeGrafter"/>
</dbReference>
<dbReference type="InterPro" id="IPR036388">
    <property type="entry name" value="WH-like_DNA-bd_sf"/>
</dbReference>
<evidence type="ECO:0000256" key="2">
    <source>
        <dbReference type="ARBA" id="ARBA00022553"/>
    </source>
</evidence>
<keyword evidence="5 9" id="KW-0238">DNA-binding</keyword>